<dbReference type="Gene3D" id="4.10.1000.10">
    <property type="entry name" value="Zinc finger, CCCH-type"/>
    <property type="match status" value="1"/>
</dbReference>
<feature type="region of interest" description="Disordered" evidence="6">
    <location>
        <begin position="952"/>
        <end position="973"/>
    </location>
</feature>
<feature type="compositionally biased region" description="Low complexity" evidence="6">
    <location>
        <begin position="67"/>
        <end position="85"/>
    </location>
</feature>
<dbReference type="Pfam" id="PF00642">
    <property type="entry name" value="zf-CCCH"/>
    <property type="match status" value="1"/>
</dbReference>
<keyword evidence="9" id="KW-1185">Reference proteome</keyword>
<evidence type="ECO:0000256" key="3">
    <source>
        <dbReference type="ARBA" id="ARBA00022833"/>
    </source>
</evidence>
<feature type="compositionally biased region" description="Basic and acidic residues" evidence="6">
    <location>
        <begin position="461"/>
        <end position="477"/>
    </location>
</feature>
<feature type="region of interest" description="Disordered" evidence="6">
    <location>
        <begin position="57"/>
        <end position="85"/>
    </location>
</feature>
<keyword evidence="2 4" id="KW-0863">Zinc-finger</keyword>
<feature type="region of interest" description="Disordered" evidence="6">
    <location>
        <begin position="1273"/>
        <end position="1342"/>
    </location>
</feature>
<name>A0A1B8G7N3_9PEZI</name>
<dbReference type="GeneID" id="28843556"/>
<feature type="region of interest" description="Disordered" evidence="6">
    <location>
        <begin position="675"/>
        <end position="744"/>
    </location>
</feature>
<feature type="coiled-coil region" evidence="5">
    <location>
        <begin position="514"/>
        <end position="548"/>
    </location>
</feature>
<feature type="zinc finger region" description="C3H1-type" evidence="4">
    <location>
        <begin position="1336"/>
        <end position="1363"/>
    </location>
</feature>
<dbReference type="Proteomes" id="UP000091956">
    <property type="component" value="Unassembled WGS sequence"/>
</dbReference>
<feature type="region of interest" description="Disordered" evidence="6">
    <location>
        <begin position="274"/>
        <end position="301"/>
    </location>
</feature>
<dbReference type="PROSITE" id="PS50103">
    <property type="entry name" value="ZF_C3H1"/>
    <property type="match status" value="1"/>
</dbReference>
<dbReference type="SMART" id="SM00356">
    <property type="entry name" value="ZnF_C3H1"/>
    <property type="match status" value="1"/>
</dbReference>
<reference evidence="8 9" key="1">
    <citation type="submission" date="2016-03" db="EMBL/GenBank/DDBJ databases">
        <title>Comparative genomics of Pseudogymnoascus destructans, the fungus causing white-nose syndrome of bats.</title>
        <authorList>
            <person name="Palmer J.M."/>
            <person name="Drees K.P."/>
            <person name="Foster J.T."/>
            <person name="Lindner D.L."/>
        </authorList>
    </citation>
    <scope>NUCLEOTIDE SEQUENCE [LARGE SCALE GENOMIC DNA]</scope>
    <source>
        <strain evidence="8 9">UAMH 10579</strain>
    </source>
</reference>
<feature type="domain" description="C3H1-type" evidence="7">
    <location>
        <begin position="1336"/>
        <end position="1363"/>
    </location>
</feature>
<feature type="region of interest" description="Disordered" evidence="6">
    <location>
        <begin position="423"/>
        <end position="477"/>
    </location>
</feature>
<dbReference type="OrthoDB" id="4347at2759"/>
<feature type="compositionally biased region" description="Pro residues" evidence="6">
    <location>
        <begin position="280"/>
        <end position="294"/>
    </location>
</feature>
<evidence type="ECO:0000313" key="8">
    <source>
        <dbReference type="EMBL" id="OBT91848.1"/>
    </source>
</evidence>
<accession>A0A1B8G7N3</accession>
<feature type="compositionally biased region" description="Low complexity" evidence="6">
    <location>
        <begin position="1280"/>
        <end position="1297"/>
    </location>
</feature>
<dbReference type="SUPFAM" id="SSF90229">
    <property type="entry name" value="CCCH zinc finger"/>
    <property type="match status" value="1"/>
</dbReference>
<feature type="compositionally biased region" description="Basic and acidic residues" evidence="6">
    <location>
        <begin position="809"/>
        <end position="825"/>
    </location>
</feature>
<dbReference type="STRING" id="342668.A0A1B8G7N3"/>
<keyword evidence="5" id="KW-0175">Coiled coil</keyword>
<feature type="region of interest" description="Disordered" evidence="6">
    <location>
        <begin position="758"/>
        <end position="834"/>
    </location>
</feature>
<proteinExistence type="predicted"/>
<dbReference type="GO" id="GO:0008270">
    <property type="term" value="F:zinc ion binding"/>
    <property type="evidence" value="ECO:0007669"/>
    <property type="project" value="UniProtKB-KW"/>
</dbReference>
<feature type="compositionally biased region" description="Low complexity" evidence="6">
    <location>
        <begin position="423"/>
        <end position="437"/>
    </location>
</feature>
<feature type="region of interest" description="Disordered" evidence="6">
    <location>
        <begin position="378"/>
        <end position="399"/>
    </location>
</feature>
<evidence type="ECO:0000256" key="5">
    <source>
        <dbReference type="SAM" id="Coils"/>
    </source>
</evidence>
<feature type="compositionally biased region" description="Basic and acidic residues" evidence="6">
    <location>
        <begin position="952"/>
        <end position="961"/>
    </location>
</feature>
<keyword evidence="3 4" id="KW-0862">Zinc</keyword>
<evidence type="ECO:0000256" key="6">
    <source>
        <dbReference type="SAM" id="MobiDB-lite"/>
    </source>
</evidence>
<evidence type="ECO:0000313" key="9">
    <source>
        <dbReference type="Proteomes" id="UP000091956"/>
    </source>
</evidence>
<sequence length="1363" mass="150694">MDHVQDNNPMRGNDNYSHELGQQMNNYIVDPSLIDQNQWVQQQQPQYAEDIFNPQQYQHPHAHQEQQHQLSHQHPQQIQQQQQQQYIQPAQSQFNYVASQSPVYPNAQYQAVYGQEPLRSNSSLGQYGIQYGAYPTTSQSPIQQMAQQMPQQVPLQSHQQYAQNQGQYSYSPQPQVPVTISPHDLDRAVQYPAPAPSRIVLTPQPLPSNAASQNFRQSWTSEPEFLEQPIPVSTPVPQYHPIQPEIQTQHAPIRPVVSQHAAISPVPALPSIAAINPEPVNQPSPASQPLPSQPIPSVSDAAQKYASAQLRVTHPELLAETKDIPSRRFSQAPFAVLGVGSIELDNKYSSKALPVWQGRPNRSGKVLVPGLEHKLSAIPTSKPKKIRAPGTKKYASARKSNLLSKERLAPLSAAAAANIPAGEIASLRPPSQSQSPESSEEEYTSSEDESEYSDEEEEEVGDMRTLDEIRPEPRPTDVAEAATWDALGIIYSPPGRRATADEKMKVAMGFHPFIAGLREELVRVTGELAKAETEKRDADVKKLKVERATRQQALVNALNVAITKGHQDLKDTLATHDKFVVGLTNILRNCIKADDYLGDLALAVFHLMSSFNKMSEAVLTRSKFDGIVKKFNKNRLESKNVDLEGKRRQEDIRRFVESIMKSTTEAQDRAIMAAAEDSAKRAEMKEPIARGEHKPTPPADTKAGIQAVSSLKRPHEPDSASNSPNKKVAAEGAKGLPAKPSGNKIPIKATGFFAKLGKQGPKAAPATTIPAAKPVAKRPAPSTGPSALSMLLDDISKPKEIPKAPAAPKRPDETPEQKARRERKESRRHLRVHFKEGDSLTEVRIFTHERSEDEGRQGEMLRDAHDDRSEGMMHKQRFQGVVEVDDEETEAEVNSKPWPVLSEVDFSALPEGYYGKGFTSRGGPVEFETEQQRIQSKREDTELMVVYTDIKDIPHSPKEPPFEPTTPGTEVQLRQPTNFPKVQRRLLDIRLYGPEAAMSRLSRKEEEERLGIHREMQHKRAAEILGLPPAKVTVPDMLNAIGTSPRFAKKSAPQKSMEQIISTLAELQAGTTPMSALFPPTTTTAATQQLQQAQLAYPTPPGMDPADWTNLATIFASKIGLPFPAIEAPEWMTPASKKIYYETLLKDQIAKAARDKAFLDRQIAEAQHHARVKSTTTTQDELMGQLQKIMGQEQVYQPPAAAAAKDQGEYDPSDLQNILAGMGYPQKQQQQLPWPSQPQTTTTAAATNYGAQQTQYQEQPAWLAYAASLQQAAPAPPPTWNTSSSAQQQQSGAQTWGSSGGYGQDGAEGGKKPWDSGGRGEGGGKFNKNRLDPDYKRGTKPCRFWQEGKCAKGANCTFIHEQQ</sequence>
<dbReference type="RefSeq" id="XP_018125581.1">
    <property type="nucleotide sequence ID" value="XM_018279576.2"/>
</dbReference>
<feature type="compositionally biased region" description="Gly residues" evidence="6">
    <location>
        <begin position="1298"/>
        <end position="1307"/>
    </location>
</feature>
<organism evidence="8 9">
    <name type="scientific">Pseudogymnoascus verrucosus</name>
    <dbReference type="NCBI Taxonomy" id="342668"/>
    <lineage>
        <taxon>Eukaryota</taxon>
        <taxon>Fungi</taxon>
        <taxon>Dikarya</taxon>
        <taxon>Ascomycota</taxon>
        <taxon>Pezizomycotina</taxon>
        <taxon>Leotiomycetes</taxon>
        <taxon>Thelebolales</taxon>
        <taxon>Thelebolaceae</taxon>
        <taxon>Pseudogymnoascus</taxon>
    </lineage>
</organism>
<evidence type="ECO:0000256" key="1">
    <source>
        <dbReference type="ARBA" id="ARBA00022723"/>
    </source>
</evidence>
<gene>
    <name evidence="8" type="ORF">VE01_10170</name>
</gene>
<feature type="compositionally biased region" description="Basic and acidic residues" evidence="6">
    <location>
        <begin position="677"/>
        <end position="695"/>
    </location>
</feature>
<dbReference type="EMBL" id="KV460279">
    <property type="protein sequence ID" value="OBT91848.1"/>
    <property type="molecule type" value="Genomic_DNA"/>
</dbReference>
<evidence type="ECO:0000256" key="2">
    <source>
        <dbReference type="ARBA" id="ARBA00022771"/>
    </source>
</evidence>
<protein>
    <recommendedName>
        <fullName evidence="7">C3H1-type domain-containing protein</fullName>
    </recommendedName>
</protein>
<reference evidence="9" key="2">
    <citation type="journal article" date="2018" name="Nat. Commun.">
        <title>Extreme sensitivity to ultraviolet light in the fungal pathogen causing white-nose syndrome of bats.</title>
        <authorList>
            <person name="Palmer J.M."/>
            <person name="Drees K.P."/>
            <person name="Foster J.T."/>
            <person name="Lindner D.L."/>
        </authorList>
    </citation>
    <scope>NUCLEOTIDE SEQUENCE [LARGE SCALE GENOMIC DNA]</scope>
    <source>
        <strain evidence="9">UAMH 10579</strain>
    </source>
</reference>
<dbReference type="InterPro" id="IPR036855">
    <property type="entry name" value="Znf_CCCH_sf"/>
</dbReference>
<evidence type="ECO:0000256" key="4">
    <source>
        <dbReference type="PROSITE-ProRule" id="PRU00723"/>
    </source>
</evidence>
<feature type="compositionally biased region" description="Acidic residues" evidence="6">
    <location>
        <begin position="438"/>
        <end position="460"/>
    </location>
</feature>
<dbReference type="InterPro" id="IPR000571">
    <property type="entry name" value="Znf_CCCH"/>
</dbReference>
<keyword evidence="1 4" id="KW-0479">Metal-binding</keyword>
<feature type="compositionally biased region" description="Low complexity" evidence="6">
    <location>
        <begin position="761"/>
        <end position="781"/>
    </location>
</feature>
<evidence type="ECO:0000259" key="7">
    <source>
        <dbReference type="PROSITE" id="PS50103"/>
    </source>
</evidence>